<accession>A0A944QTM3</accession>
<dbReference type="InterPro" id="IPR003423">
    <property type="entry name" value="OMP_efflux"/>
</dbReference>
<name>A0A944QTM3_9GAMM</name>
<dbReference type="PANTHER" id="PTHR30026:SF20">
    <property type="entry name" value="OUTER MEMBRANE PROTEIN TOLC"/>
    <property type="match status" value="1"/>
</dbReference>
<dbReference type="InterPro" id="IPR051906">
    <property type="entry name" value="TolC-like"/>
</dbReference>
<evidence type="ECO:0000256" key="7">
    <source>
        <dbReference type="ARBA" id="ARBA00023237"/>
    </source>
</evidence>
<keyword evidence="3" id="KW-0813">Transport</keyword>
<dbReference type="SUPFAM" id="SSF56954">
    <property type="entry name" value="Outer membrane efflux proteins (OEP)"/>
    <property type="match status" value="1"/>
</dbReference>
<evidence type="ECO:0000313" key="9">
    <source>
        <dbReference type="Proteomes" id="UP000770889"/>
    </source>
</evidence>
<evidence type="ECO:0000256" key="4">
    <source>
        <dbReference type="ARBA" id="ARBA00022452"/>
    </source>
</evidence>
<dbReference type="GO" id="GO:0015562">
    <property type="term" value="F:efflux transmembrane transporter activity"/>
    <property type="evidence" value="ECO:0007669"/>
    <property type="project" value="InterPro"/>
</dbReference>
<evidence type="ECO:0000256" key="6">
    <source>
        <dbReference type="ARBA" id="ARBA00023136"/>
    </source>
</evidence>
<dbReference type="EMBL" id="JAHHGM010000003">
    <property type="protein sequence ID" value="MBT2988084.1"/>
    <property type="molecule type" value="Genomic_DNA"/>
</dbReference>
<dbReference type="Gene3D" id="1.20.1600.10">
    <property type="entry name" value="Outer membrane efflux proteins (OEP)"/>
    <property type="match status" value="1"/>
</dbReference>
<evidence type="ECO:0000256" key="5">
    <source>
        <dbReference type="ARBA" id="ARBA00022692"/>
    </source>
</evidence>
<dbReference type="GO" id="GO:1990281">
    <property type="term" value="C:efflux pump complex"/>
    <property type="evidence" value="ECO:0007669"/>
    <property type="project" value="TreeGrafter"/>
</dbReference>
<keyword evidence="4" id="KW-1134">Transmembrane beta strand</keyword>
<evidence type="ECO:0000313" key="8">
    <source>
        <dbReference type="EMBL" id="MBT2988084.1"/>
    </source>
</evidence>
<dbReference type="AlphaFoldDB" id="A0A944QTM3"/>
<dbReference type="GO" id="GO:0009279">
    <property type="term" value="C:cell outer membrane"/>
    <property type="evidence" value="ECO:0007669"/>
    <property type="project" value="UniProtKB-SubCell"/>
</dbReference>
<comment type="subcellular location">
    <subcellularLocation>
        <location evidence="1">Cell outer membrane</location>
    </subcellularLocation>
</comment>
<protein>
    <submittedName>
        <fullName evidence="8">TolC family protein</fullName>
    </submittedName>
</protein>
<dbReference type="Pfam" id="PF02321">
    <property type="entry name" value="OEP"/>
    <property type="match status" value="2"/>
</dbReference>
<evidence type="ECO:0000256" key="3">
    <source>
        <dbReference type="ARBA" id="ARBA00022448"/>
    </source>
</evidence>
<organism evidence="8 9">
    <name type="scientific">Candidatus Thiodiazotropha taylori</name>
    <dbReference type="NCBI Taxonomy" id="2792791"/>
    <lineage>
        <taxon>Bacteria</taxon>
        <taxon>Pseudomonadati</taxon>
        <taxon>Pseudomonadota</taxon>
        <taxon>Gammaproteobacteria</taxon>
        <taxon>Chromatiales</taxon>
        <taxon>Sedimenticolaceae</taxon>
        <taxon>Candidatus Thiodiazotropha</taxon>
    </lineage>
</organism>
<evidence type="ECO:0000256" key="2">
    <source>
        <dbReference type="ARBA" id="ARBA00007613"/>
    </source>
</evidence>
<dbReference type="GO" id="GO:0015288">
    <property type="term" value="F:porin activity"/>
    <property type="evidence" value="ECO:0007669"/>
    <property type="project" value="TreeGrafter"/>
</dbReference>
<evidence type="ECO:0000256" key="1">
    <source>
        <dbReference type="ARBA" id="ARBA00004442"/>
    </source>
</evidence>
<proteinExistence type="inferred from homology"/>
<dbReference type="PANTHER" id="PTHR30026">
    <property type="entry name" value="OUTER MEMBRANE PROTEIN TOLC"/>
    <property type="match status" value="1"/>
</dbReference>
<sequence>MNKRLKRGAIQPVSTRLIFPASAFALLLLFLFFTLLNPVLANSPRSYTLDEAIATALENNRLKTISQKSVAIAEAQYQQARSTYWPTLSLNANFMRRDETAIFEFPAQRFDLAPGMLPPVETPPVDVELLDRDTTYYSLDMTYPLYTGGKRSSLIEQARLGVDIATKEVHRTNLQIVQDVKRYYYAALYTQQLAALAEDITISFEVLRDITQAFYEGGSDKVNKLDLLQSKLAHTLAHATFEELAAKHQAALAALAFTMGLDWQEQIQLGTNEYPHAARDLELDRLIEQALKFNPRIEQLALAVEAYEAKVDEAKSDHYPTIGLMASVNGFENDLDGGLSVDENKQAWHLAIGMELKLFDGGLTRHRVAAAKAEQAQKEQQKLLLSESTATQIKHLFLQTGAARKQVSITRHAVDTSEQNLDLSNRAYQTGAVKTEKVIEANLMDAMVRANLARASHDQALHLAEIAYLLGSKAIE</sequence>
<comment type="caution">
    <text evidence="8">The sequence shown here is derived from an EMBL/GenBank/DDBJ whole genome shotgun (WGS) entry which is preliminary data.</text>
</comment>
<keyword evidence="7" id="KW-0998">Cell outer membrane</keyword>
<keyword evidence="5" id="KW-0812">Transmembrane</keyword>
<dbReference type="Proteomes" id="UP000770889">
    <property type="component" value="Unassembled WGS sequence"/>
</dbReference>
<gene>
    <name evidence="8" type="ORF">KME65_03890</name>
</gene>
<reference evidence="8 9" key="1">
    <citation type="submission" date="2021-05" db="EMBL/GenBank/DDBJ databases">
        <title>Genetic and Functional Diversity in Clade A Lucinid endosymbionts from the Bahamas.</title>
        <authorList>
            <person name="Giani N.M."/>
            <person name="Engel A.S."/>
            <person name="Campbell B.J."/>
        </authorList>
    </citation>
    <scope>NUCLEOTIDE SEQUENCE [LARGE SCALE GENOMIC DNA]</scope>
    <source>
        <strain evidence="8">LUC16012Gg_MoonRockCtena</strain>
    </source>
</reference>
<keyword evidence="6" id="KW-0472">Membrane</keyword>
<comment type="similarity">
    <text evidence="2">Belongs to the outer membrane factor (OMF) (TC 1.B.17) family.</text>
</comment>